<keyword evidence="3" id="KW-0106">Calcium</keyword>
<accession>A0A6S7FPE2</accession>
<comment type="caution">
    <text evidence="5">The sequence shown here is derived from an EMBL/GenBank/DDBJ whole genome shotgun (WGS) entry which is preliminary data.</text>
</comment>
<reference evidence="5" key="1">
    <citation type="submission" date="2020-04" db="EMBL/GenBank/DDBJ databases">
        <authorList>
            <person name="Alioto T."/>
            <person name="Alioto T."/>
            <person name="Gomez Garrido J."/>
        </authorList>
    </citation>
    <scope>NUCLEOTIDE SEQUENCE</scope>
    <source>
        <strain evidence="5">A484AB</strain>
    </source>
</reference>
<dbReference type="OrthoDB" id="5975396at2759"/>
<proteinExistence type="predicted"/>
<dbReference type="PANTHER" id="PTHR16146">
    <property type="entry name" value="INTELECTIN"/>
    <property type="match status" value="1"/>
</dbReference>
<dbReference type="GO" id="GO:0005615">
    <property type="term" value="C:extracellular space"/>
    <property type="evidence" value="ECO:0007669"/>
    <property type="project" value="TreeGrafter"/>
</dbReference>
<evidence type="ECO:0000256" key="4">
    <source>
        <dbReference type="ARBA" id="ARBA00023157"/>
    </source>
</evidence>
<organism evidence="5 6">
    <name type="scientific">Paramuricea clavata</name>
    <name type="common">Red gorgonian</name>
    <name type="synonym">Violescent sea-whip</name>
    <dbReference type="NCBI Taxonomy" id="317549"/>
    <lineage>
        <taxon>Eukaryota</taxon>
        <taxon>Metazoa</taxon>
        <taxon>Cnidaria</taxon>
        <taxon>Anthozoa</taxon>
        <taxon>Octocorallia</taxon>
        <taxon>Malacalcyonacea</taxon>
        <taxon>Plexauridae</taxon>
        <taxon>Paramuricea</taxon>
    </lineage>
</organism>
<keyword evidence="2" id="KW-0430">Lectin</keyword>
<evidence type="ECO:0000313" key="6">
    <source>
        <dbReference type="Proteomes" id="UP001152795"/>
    </source>
</evidence>
<keyword evidence="4" id="KW-1015">Disulfide bond</keyword>
<gene>
    <name evidence="5" type="ORF">PACLA_8A078443</name>
</gene>
<dbReference type="SUPFAM" id="SSF56496">
    <property type="entry name" value="Fibrinogen C-terminal domain-like"/>
    <property type="match status" value="1"/>
</dbReference>
<protein>
    <submittedName>
        <fullName evidence="5">Uncharacterized protein</fullName>
    </submittedName>
</protein>
<evidence type="ECO:0000256" key="1">
    <source>
        <dbReference type="ARBA" id="ARBA00022723"/>
    </source>
</evidence>
<dbReference type="InterPro" id="IPR036056">
    <property type="entry name" value="Fibrinogen-like_C"/>
</dbReference>
<dbReference type="EMBL" id="CACRXK020000002">
    <property type="protein sequence ID" value="CAB3976580.1"/>
    <property type="molecule type" value="Genomic_DNA"/>
</dbReference>
<evidence type="ECO:0000256" key="2">
    <source>
        <dbReference type="ARBA" id="ARBA00022734"/>
    </source>
</evidence>
<dbReference type="GO" id="GO:0046872">
    <property type="term" value="F:metal ion binding"/>
    <property type="evidence" value="ECO:0007669"/>
    <property type="project" value="UniProtKB-KW"/>
</dbReference>
<evidence type="ECO:0000313" key="5">
    <source>
        <dbReference type="EMBL" id="CAB3976580.1"/>
    </source>
</evidence>
<keyword evidence="1" id="KW-0479">Metal-binding</keyword>
<dbReference type="AlphaFoldDB" id="A0A6S7FPE2"/>
<name>A0A6S7FPE2_PARCT</name>
<dbReference type="InterPro" id="IPR014716">
    <property type="entry name" value="Fibrinogen_a/b/g_C_1"/>
</dbReference>
<dbReference type="GO" id="GO:0070492">
    <property type="term" value="F:oligosaccharide binding"/>
    <property type="evidence" value="ECO:0007669"/>
    <property type="project" value="TreeGrafter"/>
</dbReference>
<keyword evidence="6" id="KW-1185">Reference proteome</keyword>
<sequence length="184" mass="21288">MSSCSLQVTTVQSTTWQTSYFRHKFRFFSCIMNFKALLIVLTVVCQTNEAARIVRRLRNVTAQSCLDYLKRGVKTNGYYSIKNYGTDGWVRTVYCDFESEPGFAWTLVESFALKNKFLPAFHIHPLKVNAPVNPNSPNWNLFRMSFLQMSQLRAQSTHWRVTCSFQTNSVGYLPRLCQDKLQGV</sequence>
<dbReference type="PANTHER" id="PTHR16146:SF53">
    <property type="entry name" value="APPLE DOMAIN-CONTAINING PROTEIN"/>
    <property type="match status" value="1"/>
</dbReference>
<dbReference type="Gene3D" id="3.90.215.10">
    <property type="entry name" value="Gamma Fibrinogen, chain A, domain 1"/>
    <property type="match status" value="1"/>
</dbReference>
<evidence type="ECO:0000256" key="3">
    <source>
        <dbReference type="ARBA" id="ARBA00022837"/>
    </source>
</evidence>
<dbReference type="Proteomes" id="UP001152795">
    <property type="component" value="Unassembled WGS sequence"/>
</dbReference>